<dbReference type="Proteomes" id="UP001189429">
    <property type="component" value="Unassembled WGS sequence"/>
</dbReference>
<feature type="non-terminal residue" evidence="1">
    <location>
        <position position="1"/>
    </location>
</feature>
<proteinExistence type="predicted"/>
<name>A0ABN9QM70_9DINO</name>
<gene>
    <name evidence="1" type="ORF">PCOR1329_LOCUS11635</name>
</gene>
<feature type="non-terminal residue" evidence="1">
    <location>
        <position position="516"/>
    </location>
</feature>
<keyword evidence="2" id="KW-1185">Reference proteome</keyword>
<evidence type="ECO:0000313" key="1">
    <source>
        <dbReference type="EMBL" id="CAK0804970.1"/>
    </source>
</evidence>
<comment type="caution">
    <text evidence="1">The sequence shown here is derived from an EMBL/GenBank/DDBJ whole genome shotgun (WGS) entry which is preliminary data.</text>
</comment>
<organism evidence="1 2">
    <name type="scientific">Prorocentrum cordatum</name>
    <dbReference type="NCBI Taxonomy" id="2364126"/>
    <lineage>
        <taxon>Eukaryota</taxon>
        <taxon>Sar</taxon>
        <taxon>Alveolata</taxon>
        <taxon>Dinophyceae</taxon>
        <taxon>Prorocentrales</taxon>
        <taxon>Prorocentraceae</taxon>
        <taxon>Prorocentrum</taxon>
    </lineage>
</organism>
<reference evidence="1" key="1">
    <citation type="submission" date="2023-10" db="EMBL/GenBank/DDBJ databases">
        <authorList>
            <person name="Chen Y."/>
            <person name="Shah S."/>
            <person name="Dougan E. K."/>
            <person name="Thang M."/>
            <person name="Chan C."/>
        </authorList>
    </citation>
    <scope>NUCLEOTIDE SEQUENCE [LARGE SCALE GENOMIC DNA]</scope>
</reference>
<dbReference type="EMBL" id="CAUYUJ010003349">
    <property type="protein sequence ID" value="CAK0804970.1"/>
    <property type="molecule type" value="Genomic_DNA"/>
</dbReference>
<protein>
    <submittedName>
        <fullName evidence="1">Uncharacterized protein</fullName>
    </submittedName>
</protein>
<accession>A0ABN9QM70</accession>
<sequence length="516" mass="56356">AEAERLEQARRARAASWRCQRGPQRRCLRLLRESAAVEARAEARRRRRPRPSDVDVVELQLPESRLEHLPLEARPQWLGVLQWPPLPEAAERQPLEALLEALAGAVELEEAALERPPRQERLQEVYPRGEPQAVRPWGRWLALSGPWEAWCPSQVLQGPLLASESPPLELQGLQGHHLLLLSGPLAELQGSEGSYHQALAVARPLSWVTAPPRAEQLLAPCQVSPLALWASGALEALGPGCVLEGVTLDNFGSAAGTALFQVQSAWPGDGMGCFVEAAFMGCSSVPLWPMLAGSFTSLGGAVLHLCTQQTGVCAGLVQWPQRSVLHVETYRMCPAAQPTPADLQKKIAELKRRLHQKRSIGETLTDRAEVPGALLSSGMEHIMKYIARRGGADSQGSLGELAASVVQYITSVWHGHHPQSEMGVRSVREMRTVGECLDALLRGELDHLGDLLMQRLKAIEQATRDGHWQVAQHLELCDDLGAGLARQEEVHDAASKHRRMHGLAESLAKAKKGGGN</sequence>
<evidence type="ECO:0000313" key="2">
    <source>
        <dbReference type="Proteomes" id="UP001189429"/>
    </source>
</evidence>